<reference evidence="1 2" key="1">
    <citation type="submission" date="2023-02" db="EMBL/GenBank/DDBJ databases">
        <title>LHISI_Scaffold_Assembly.</title>
        <authorList>
            <person name="Stuart O.P."/>
            <person name="Cleave R."/>
            <person name="Magrath M.J.L."/>
            <person name="Mikheyev A.S."/>
        </authorList>
    </citation>
    <scope>NUCLEOTIDE SEQUENCE [LARGE SCALE GENOMIC DNA]</scope>
    <source>
        <strain evidence="1">Daus_M_001</strain>
        <tissue evidence="1">Leg muscle</tissue>
    </source>
</reference>
<sequence>MKGVMRFLGMMGYFSHFVDNYAKLCDPLIWLKKTEVPFPWVVAFSVGMGGVLLQDQGHALQPIAFASSTFNDNILHVEHQEFDIQTDNQALTWLYTHPKQVRKIGCWIAKLNNYRFNIVCNMSRDNVIADCLSRLYDEGEHEVQTNHVVVAEEENGRSKSEDYCIMVRVMPELFVGFKEWQKDDEESEELKETISRGKVSHYLLEKELSYFLDKLKKKKVFVPNKARDLGLKYSHSMTKGAQMGRVKTRALIRREGGIIFCDTSIPALEKDIC</sequence>
<comment type="caution">
    <text evidence="1">The sequence shown here is derived from an EMBL/GenBank/DDBJ whole genome shotgun (WGS) entry which is preliminary data.</text>
</comment>
<dbReference type="InterPro" id="IPR050951">
    <property type="entry name" value="Retrovirus_Pol_polyprotein"/>
</dbReference>
<evidence type="ECO:0000313" key="2">
    <source>
        <dbReference type="Proteomes" id="UP001159363"/>
    </source>
</evidence>
<organism evidence="1 2">
    <name type="scientific">Dryococelus australis</name>
    <dbReference type="NCBI Taxonomy" id="614101"/>
    <lineage>
        <taxon>Eukaryota</taxon>
        <taxon>Metazoa</taxon>
        <taxon>Ecdysozoa</taxon>
        <taxon>Arthropoda</taxon>
        <taxon>Hexapoda</taxon>
        <taxon>Insecta</taxon>
        <taxon>Pterygota</taxon>
        <taxon>Neoptera</taxon>
        <taxon>Polyneoptera</taxon>
        <taxon>Phasmatodea</taxon>
        <taxon>Verophasmatodea</taxon>
        <taxon>Anareolatae</taxon>
        <taxon>Phasmatidae</taxon>
        <taxon>Eurycanthinae</taxon>
        <taxon>Dryococelus</taxon>
    </lineage>
</organism>
<protein>
    <submittedName>
        <fullName evidence="1">Uncharacterized protein</fullName>
    </submittedName>
</protein>
<proteinExistence type="predicted"/>
<evidence type="ECO:0000313" key="1">
    <source>
        <dbReference type="EMBL" id="KAJ8876281.1"/>
    </source>
</evidence>
<dbReference type="SUPFAM" id="SSF56672">
    <property type="entry name" value="DNA/RNA polymerases"/>
    <property type="match status" value="1"/>
</dbReference>
<dbReference type="PANTHER" id="PTHR37984">
    <property type="entry name" value="PROTEIN CBG26694"/>
    <property type="match status" value="1"/>
</dbReference>
<name>A0ABQ9GW70_9NEOP</name>
<dbReference type="Gene3D" id="3.30.70.270">
    <property type="match status" value="1"/>
</dbReference>
<accession>A0ABQ9GW70</accession>
<dbReference type="InterPro" id="IPR043502">
    <property type="entry name" value="DNA/RNA_pol_sf"/>
</dbReference>
<dbReference type="PANTHER" id="PTHR37984:SF11">
    <property type="entry name" value="INTEGRASE CATALYTIC DOMAIN-CONTAINING PROTEIN"/>
    <property type="match status" value="1"/>
</dbReference>
<gene>
    <name evidence="1" type="ORF">PR048_024191</name>
</gene>
<dbReference type="InterPro" id="IPR043128">
    <property type="entry name" value="Rev_trsase/Diguanyl_cyclase"/>
</dbReference>
<dbReference type="Proteomes" id="UP001159363">
    <property type="component" value="Chromosome 8"/>
</dbReference>
<keyword evidence="2" id="KW-1185">Reference proteome</keyword>
<dbReference type="EMBL" id="JARBHB010000009">
    <property type="protein sequence ID" value="KAJ8876281.1"/>
    <property type="molecule type" value="Genomic_DNA"/>
</dbReference>